<evidence type="ECO:0000256" key="1">
    <source>
        <dbReference type="ARBA" id="ARBA00022630"/>
    </source>
</evidence>
<dbReference type="Gene3D" id="3.50.50.60">
    <property type="entry name" value="FAD/NAD(P)-binding domain"/>
    <property type="match status" value="1"/>
</dbReference>
<dbReference type="SUPFAM" id="SSF51905">
    <property type="entry name" value="FAD/NAD(P)-binding domain"/>
    <property type="match status" value="1"/>
</dbReference>
<dbReference type="PANTHER" id="PTHR43004">
    <property type="entry name" value="TRK SYSTEM POTASSIUM UPTAKE PROTEIN"/>
    <property type="match status" value="1"/>
</dbReference>
<evidence type="ECO:0000256" key="2">
    <source>
        <dbReference type="ARBA" id="ARBA00022827"/>
    </source>
</evidence>
<dbReference type="OrthoDB" id="9791689at2"/>
<organism evidence="4 5">
    <name type="scientific">Kitasatospora atroaurantiaca</name>
    <dbReference type="NCBI Taxonomy" id="285545"/>
    <lineage>
        <taxon>Bacteria</taxon>
        <taxon>Bacillati</taxon>
        <taxon>Actinomycetota</taxon>
        <taxon>Actinomycetes</taxon>
        <taxon>Kitasatosporales</taxon>
        <taxon>Streptomycetaceae</taxon>
        <taxon>Kitasatospora</taxon>
    </lineage>
</organism>
<accession>A0A561EXS0</accession>
<dbReference type="InterPro" id="IPR002938">
    <property type="entry name" value="FAD-bd"/>
</dbReference>
<evidence type="ECO:0000259" key="3">
    <source>
        <dbReference type="Pfam" id="PF01494"/>
    </source>
</evidence>
<dbReference type="InterPro" id="IPR050641">
    <property type="entry name" value="RIFMO-like"/>
</dbReference>
<keyword evidence="1" id="KW-0285">Flavoprotein</keyword>
<name>A0A561EXS0_9ACTN</name>
<feature type="domain" description="FAD-binding" evidence="3">
    <location>
        <begin position="20"/>
        <end position="360"/>
    </location>
</feature>
<dbReference type="PANTHER" id="PTHR43004:SF3">
    <property type="entry name" value="P-HYDROXYBENZOATE HYDROXYLASE"/>
    <property type="match status" value="1"/>
</dbReference>
<keyword evidence="4" id="KW-0560">Oxidoreductase</keyword>
<dbReference type="InterPro" id="IPR036188">
    <property type="entry name" value="FAD/NAD-bd_sf"/>
</dbReference>
<evidence type="ECO:0000313" key="4">
    <source>
        <dbReference type="EMBL" id="TWE20410.1"/>
    </source>
</evidence>
<sequence length="409" mass="45563">MFPSRHEGGDVPDHSSVDSTTVLIVGAGPAGLVLGNLLKAAGVDCLILERQSRAYVERRARAGFLAANTVRILEENGLAAGLLRDGRQHDTCLFRSEHAEFELKYSGLGRGEVHTVYPQQDLVRDLIAEFLDRGGELRFETAVAEVNDIGSDRPWIVCRNADGELQRWNGRYVAGCDGRHGVSRQAVPVGAVRQYRRDHGISWLALLAEAPQSMAAVAYAIHDEGFAGHMARSASVTRYYLQCARGEDPQGWSDRRIWDELQLRMQADRYGPLHQGPILERRVVDMASHVMDPIQYGRLFLVGDAASLISPSAAKGANLAVMEAEILAKALIADLRDDDERPLARYSEDCLPRIWRAQEFSHWMINLLHGPAGNDDEAVFLRALQRARLESLRNSRRHQDHFAENYVGI</sequence>
<gene>
    <name evidence="4" type="ORF">FB465_5562</name>
</gene>
<dbReference type="GO" id="GO:0016709">
    <property type="term" value="F:oxidoreductase activity, acting on paired donors, with incorporation or reduction of molecular oxygen, NAD(P)H as one donor, and incorporation of one atom of oxygen"/>
    <property type="evidence" value="ECO:0007669"/>
    <property type="project" value="UniProtKB-ARBA"/>
</dbReference>
<dbReference type="AlphaFoldDB" id="A0A561EXS0"/>
<comment type="caution">
    <text evidence="4">The sequence shown here is derived from an EMBL/GenBank/DDBJ whole genome shotgun (WGS) entry which is preliminary data.</text>
</comment>
<dbReference type="NCBIfam" id="NF006091">
    <property type="entry name" value="PRK08243.1"/>
    <property type="match status" value="1"/>
</dbReference>
<dbReference type="PRINTS" id="PR00420">
    <property type="entry name" value="RNGMNOXGNASE"/>
</dbReference>
<dbReference type="EMBL" id="VIVR01000001">
    <property type="protein sequence ID" value="TWE20410.1"/>
    <property type="molecule type" value="Genomic_DNA"/>
</dbReference>
<dbReference type="GO" id="GO:0071949">
    <property type="term" value="F:FAD binding"/>
    <property type="evidence" value="ECO:0007669"/>
    <property type="project" value="InterPro"/>
</dbReference>
<dbReference type="Gene3D" id="3.30.9.10">
    <property type="entry name" value="D-Amino Acid Oxidase, subunit A, domain 2"/>
    <property type="match status" value="1"/>
</dbReference>
<dbReference type="Pfam" id="PF01494">
    <property type="entry name" value="FAD_binding_3"/>
    <property type="match status" value="1"/>
</dbReference>
<reference evidence="4 5" key="1">
    <citation type="submission" date="2019-06" db="EMBL/GenBank/DDBJ databases">
        <title>Sequencing the genomes of 1000 actinobacteria strains.</title>
        <authorList>
            <person name="Klenk H.-P."/>
        </authorList>
    </citation>
    <scope>NUCLEOTIDE SEQUENCE [LARGE SCALE GENOMIC DNA]</scope>
    <source>
        <strain evidence="4 5">DSM 41649</strain>
    </source>
</reference>
<dbReference type="Proteomes" id="UP000318416">
    <property type="component" value="Unassembled WGS sequence"/>
</dbReference>
<dbReference type="SUPFAM" id="SSF54373">
    <property type="entry name" value="FAD-linked reductases, C-terminal domain"/>
    <property type="match status" value="1"/>
</dbReference>
<keyword evidence="2" id="KW-0274">FAD</keyword>
<keyword evidence="5" id="KW-1185">Reference proteome</keyword>
<keyword evidence="4" id="KW-0503">Monooxygenase</keyword>
<proteinExistence type="predicted"/>
<evidence type="ECO:0000313" key="5">
    <source>
        <dbReference type="Proteomes" id="UP000318416"/>
    </source>
</evidence>
<protein>
    <submittedName>
        <fullName evidence="4">p-hydroxybenzoate 3-monooxygenase</fullName>
    </submittedName>
</protein>